<dbReference type="PRINTS" id="PR00507">
    <property type="entry name" value="N12N6MTFRASE"/>
</dbReference>
<keyword evidence="3" id="KW-1185">Reference proteome</keyword>
<evidence type="ECO:0000313" key="2">
    <source>
        <dbReference type="EMBL" id="GKX32338.1"/>
    </source>
</evidence>
<proteinExistence type="predicted"/>
<dbReference type="Gene3D" id="3.40.50.300">
    <property type="entry name" value="P-loop containing nucleotide triphosphate hydrolases"/>
    <property type="match status" value="2"/>
</dbReference>
<dbReference type="InterPro" id="IPR001650">
    <property type="entry name" value="Helicase_C-like"/>
</dbReference>
<dbReference type="InterPro" id="IPR029063">
    <property type="entry name" value="SAM-dependent_MTases_sf"/>
</dbReference>
<dbReference type="GO" id="GO:0003677">
    <property type="term" value="F:DNA binding"/>
    <property type="evidence" value="ECO:0007669"/>
    <property type="project" value="InterPro"/>
</dbReference>
<dbReference type="Gene3D" id="3.40.50.150">
    <property type="entry name" value="Vaccinia Virus protein VP39"/>
    <property type="match status" value="1"/>
</dbReference>
<dbReference type="RefSeq" id="WP_281819827.1">
    <property type="nucleotide sequence ID" value="NZ_BRLB01000032.1"/>
</dbReference>
<name>A0A9W5YJ76_9FIRM</name>
<dbReference type="SMART" id="SM00487">
    <property type="entry name" value="DEXDc"/>
    <property type="match status" value="1"/>
</dbReference>
<dbReference type="InterPro" id="IPR052933">
    <property type="entry name" value="DNA_Protect_Modify"/>
</dbReference>
<dbReference type="InterPro" id="IPR006935">
    <property type="entry name" value="Helicase/UvrB_N"/>
</dbReference>
<dbReference type="PANTHER" id="PTHR41313:SF1">
    <property type="entry name" value="DNA METHYLASE ADENINE-SPECIFIC DOMAIN-CONTAINING PROTEIN"/>
    <property type="match status" value="1"/>
</dbReference>
<dbReference type="InterPro" id="IPR027417">
    <property type="entry name" value="P-loop_NTPase"/>
</dbReference>
<dbReference type="InterPro" id="IPR014001">
    <property type="entry name" value="Helicase_ATP-bd"/>
</dbReference>
<sequence>MKVLQCMSRSVNTFIMKSQEDLKTIEPDYNSFKKNVRSYNYTVKEDCKNIILRTIVFNKVQVIKDDFLRQQYYELAESLISQFNSQVATFLIKDCFKNMVETNKRVDDYFKILKKEVTNTVKVVNEYFKNPQKMSIHKGPEQLGLSISNEKQSVSDNNQIPDNKTKIESNYEIKNNDLHYGGLKQKCKNNIEAIKLIKKTTSSINLEQKKTLVKYSGWGGLPGVFDNNNSKWNEERKLLKELLTEEEYSNARAGTLNEHYTPKEVIEFIYKSLDKMGVNNAKVLEPACGTGNFIGLIPKNMVKKITGIELDSISGKISQYLYEDANIIITPYEKSYLQYNHFDLVVSNVPFGSYKIFDPQYNNYNLLIHDYFIVKSLDHLREDGIMAVITSKGTLDKKDTSVRELINQKAELIAAVRLPNVAFKKSANTEVTADILFFRKRLEGEQINNKFINVYENKQGIQLNEYYINNPHMLLGTMNEEIKLYGHKNTTLKANENWQDDMNKIIKYIPEDIYVKDTRNIDKCIDTLPLAAVRVHVKEYGFCEKEGQVYQRENNELKLVNVKGKKTLERLIHLIELREITMEYINDQMDIKKPEDILECERYMLNRIYDKFVSKYGLINNRINKSLFKEDPDFPVLLALEDEKNGKWEKTEIFYKRTLYPIREITHVNTSKEALIVSLNRYAKVDLEYMAKLTDKSIETVIQELKGKIYKDPNSCTWVTAEEYLSGNVREKLQIAKEYQNSSKGYNDNYKALSAVQPKDLEAHEIIVKLGATWIPSDIIEDYIAFIFQTKRDIHVSYSKVIATWSISYSYIDNILNYRTFGTSRVSGIKLLQNTLNQKQVKIFDIQEVDGSETRVLNKKETLLARQKQDDLKRKFQEWIFEEPDRRNRIVKIYNELFNSFRTREYNGKDLTFPGMNNNIKLRQHQLDSVARILFGGNTLLAHVVGAGKTFTMIGAAMKLRQVGLAKKSLFVVPNHLINQWSAEFIRLYPSAKILAATKDDFKPQNRKRLFARIATGDWDAIIVAHSSFKKINVDPEYTKEFMKKQIDDIKIAIMSEKDERIPNTRLIKQLETTQKRLESEMKMMLKVKDKDNTLTFDQLGIDFLFVDEAHEFKNLYVYTKMGNVAGIPQTKSQKAFDLFVKSQYIINRYGNGVQGLTFATGTPISNSMTEMYTMQRYMQLSKLEKFGLSHFDAWASTFGEQTTALEISPDGSGYRMKTRFRKFNNLPELLMMFKEFADVKTADMLKLPVPNLKGGKPITIECEPTEELIDFIGTLVKRAESIHSGSVDPRVDNMLLITNEGRKAALDLRLIYPDAEISNKILKAVDNIYNVWEQTKKQKLTQLVFCDLSTPSKEFNIYDEVKNKLIEKGVPQEEIEYIHNANTDIRKEKLFSNVKEGNVRILMGSTAKMGAGTNVQDRLIALHHLDAPWRPSDIEQREGRILRQGNKNLEWGNDVMIFRYVTKGSFDAYSWQLLETKARFIGQIMSGDVNVRTADDVDDTSLSFAEVKAIASGNPMIMEKMEVDTEIQRLSVLKSGYKREWYNMQDTLAILPNKIDKLEKVKSQYEEDLKARKNINDNKFSMVIFNNVFNDPKKAGIALNESFKDLAADGKKEIGNYRGFKIIVSYYGIAKKIMLTTNSKGNDNIVECSKMPLTTINRMNNKLDSFEEEIKDVCTKIEKNRISVNNIQDALNKPFEYEEKLQELIVRQKELDALLNKDNEEKQVQEIA</sequence>
<dbReference type="PANTHER" id="PTHR41313">
    <property type="entry name" value="ADENINE-SPECIFIC METHYLTRANSFERASE"/>
    <property type="match status" value="1"/>
</dbReference>
<reference evidence="2" key="1">
    <citation type="submission" date="2022-06" db="EMBL/GenBank/DDBJ databases">
        <title>Vallitalea longa sp. nov., an anaerobic bacterium isolated from marine sediment.</title>
        <authorList>
            <person name="Hirano S."/>
            <person name="Terahara T."/>
            <person name="Mori K."/>
            <person name="Hamada M."/>
            <person name="Matsumoto R."/>
            <person name="Kobayashi T."/>
        </authorList>
    </citation>
    <scope>NUCLEOTIDE SEQUENCE</scope>
    <source>
        <strain evidence="2">SH18-1</strain>
    </source>
</reference>
<dbReference type="EMBL" id="BRLB01000032">
    <property type="protein sequence ID" value="GKX32338.1"/>
    <property type="molecule type" value="Genomic_DNA"/>
</dbReference>
<gene>
    <name evidence="2" type="ORF">SH1V18_48180</name>
</gene>
<dbReference type="Pfam" id="PF04851">
    <property type="entry name" value="ResIII"/>
    <property type="match status" value="1"/>
</dbReference>
<accession>A0A9W5YJ76</accession>
<evidence type="ECO:0000313" key="3">
    <source>
        <dbReference type="Proteomes" id="UP001144256"/>
    </source>
</evidence>
<feature type="domain" description="Helicase ATP-binding" evidence="1">
    <location>
        <begin position="918"/>
        <end position="1192"/>
    </location>
</feature>
<dbReference type="GO" id="GO:0016787">
    <property type="term" value="F:hydrolase activity"/>
    <property type="evidence" value="ECO:0007669"/>
    <property type="project" value="InterPro"/>
</dbReference>
<comment type="caution">
    <text evidence="2">The sequence shown here is derived from an EMBL/GenBank/DDBJ whole genome shotgun (WGS) entry which is preliminary data.</text>
</comment>
<protein>
    <recommendedName>
        <fullName evidence="1">Helicase ATP-binding domain-containing protein</fullName>
    </recommendedName>
</protein>
<organism evidence="2 3">
    <name type="scientific">Vallitalea longa</name>
    <dbReference type="NCBI Taxonomy" id="2936439"/>
    <lineage>
        <taxon>Bacteria</taxon>
        <taxon>Bacillati</taxon>
        <taxon>Bacillota</taxon>
        <taxon>Clostridia</taxon>
        <taxon>Lachnospirales</taxon>
        <taxon>Vallitaleaceae</taxon>
        <taxon>Vallitalea</taxon>
    </lineage>
</organism>
<dbReference type="Proteomes" id="UP001144256">
    <property type="component" value="Unassembled WGS sequence"/>
</dbReference>
<evidence type="ECO:0000259" key="1">
    <source>
        <dbReference type="SMART" id="SM00487"/>
    </source>
</evidence>
<dbReference type="SUPFAM" id="SSF53335">
    <property type="entry name" value="S-adenosyl-L-methionine-dependent methyltransferases"/>
    <property type="match status" value="1"/>
</dbReference>
<dbReference type="Pfam" id="PF00271">
    <property type="entry name" value="Helicase_C"/>
    <property type="match status" value="1"/>
</dbReference>
<dbReference type="SUPFAM" id="SSF52540">
    <property type="entry name" value="P-loop containing nucleoside triphosphate hydrolases"/>
    <property type="match status" value="2"/>
</dbReference>
<dbReference type="GO" id="GO:0005524">
    <property type="term" value="F:ATP binding"/>
    <property type="evidence" value="ECO:0007669"/>
    <property type="project" value="InterPro"/>
</dbReference>
<dbReference type="CDD" id="cd02440">
    <property type="entry name" value="AdoMet_MTases"/>
    <property type="match status" value="1"/>
</dbReference>